<evidence type="ECO:0000313" key="2">
    <source>
        <dbReference type="Proteomes" id="UP000784435"/>
    </source>
</evidence>
<dbReference type="AlphaFoldDB" id="A0A921SNN6"/>
<evidence type="ECO:0000313" key="1">
    <source>
        <dbReference type="EMBL" id="HJG79844.1"/>
    </source>
</evidence>
<reference evidence="1" key="1">
    <citation type="journal article" date="2021" name="PeerJ">
        <title>Extensive microbial diversity within the chicken gut microbiome revealed by metagenomics and culture.</title>
        <authorList>
            <person name="Gilroy R."/>
            <person name="Ravi A."/>
            <person name="Getino M."/>
            <person name="Pursley I."/>
            <person name="Horton D.L."/>
            <person name="Alikhan N.F."/>
            <person name="Baker D."/>
            <person name="Gharbi K."/>
            <person name="Hall N."/>
            <person name="Watson M."/>
            <person name="Adriaenssens E.M."/>
            <person name="Foster-Nyarko E."/>
            <person name="Jarju S."/>
            <person name="Secka A."/>
            <person name="Antonio M."/>
            <person name="Oren A."/>
            <person name="Chaudhuri R.R."/>
            <person name="La Ragione R."/>
            <person name="Hildebrand F."/>
            <person name="Pallen M.J."/>
        </authorList>
    </citation>
    <scope>NUCLEOTIDE SEQUENCE</scope>
    <source>
        <strain evidence="1">ChiGjej5B5-7349</strain>
    </source>
</reference>
<accession>A0A921SNN6</accession>
<dbReference type="PANTHER" id="PTHR38479">
    <property type="entry name" value="LMO0824 PROTEIN"/>
    <property type="match status" value="1"/>
</dbReference>
<dbReference type="GO" id="GO:0003677">
    <property type="term" value="F:DNA binding"/>
    <property type="evidence" value="ECO:0007669"/>
    <property type="project" value="UniProtKB-KW"/>
</dbReference>
<keyword evidence="1" id="KW-0238">DNA-binding</keyword>
<gene>
    <name evidence="1" type="ORF">K8V08_05470</name>
</gene>
<dbReference type="EMBL" id="DYUK01000113">
    <property type="protein sequence ID" value="HJG79844.1"/>
    <property type="molecule type" value="Genomic_DNA"/>
</dbReference>
<organism evidence="1 2">
    <name type="scientific">Brevibacterium senegalense</name>
    <dbReference type="NCBI Taxonomy" id="1033736"/>
    <lineage>
        <taxon>Bacteria</taxon>
        <taxon>Bacillati</taxon>
        <taxon>Actinomycetota</taxon>
        <taxon>Actinomycetes</taxon>
        <taxon>Micrococcales</taxon>
        <taxon>Brevibacteriaceae</taxon>
        <taxon>Brevibacterium</taxon>
    </lineage>
</organism>
<sequence length="384" mass="40971">MAVAVDRRTLIGLRILAQGLLPAHRISQAAGADAVTDVAAAFGAHQGQDLPGVVASLALRTPGGTDAVTDAFTAGTVVRGYPMRGTVFAVAAADLRWMTQLCAQPAIRAAIARRPAMGLDESDVRRAREILLQVTEGRSQPGSGAEFGSGVPRADLFAAWDAAGLATTGGRGYHLLVHLISTGAAAYGPWTGTDTAVVAAESWLPDGSGLEDRFDGDRTAATAALLLRYLTSHGPATLRDFAWWTKLPLTLIRQALPLIEDRLETCRIPGTDEPAFLRPGLLDEYEGAQKDAMRELLLPGFDELMLGYPDRLALMDQDAHDALVPGNNGVFKRSAIRRGQVVGLWTRKGPAGRRTLTLDPVATISPAQRKRFESLFATFPYTAP</sequence>
<dbReference type="PANTHER" id="PTHR38479:SF2">
    <property type="entry name" value="WINGED HELIX DNA-BINDING DOMAIN-CONTAINING PROTEIN"/>
    <property type="match status" value="1"/>
</dbReference>
<reference evidence="1" key="2">
    <citation type="submission" date="2021-09" db="EMBL/GenBank/DDBJ databases">
        <authorList>
            <person name="Gilroy R."/>
        </authorList>
    </citation>
    <scope>NUCLEOTIDE SEQUENCE</scope>
    <source>
        <strain evidence="1">ChiGjej5B5-7349</strain>
    </source>
</reference>
<dbReference type="InterPro" id="IPR009351">
    <property type="entry name" value="AlkZ-like"/>
</dbReference>
<name>A0A921SNN6_9MICO</name>
<proteinExistence type="predicted"/>
<dbReference type="Pfam" id="PF06224">
    <property type="entry name" value="AlkZ-like"/>
    <property type="match status" value="1"/>
</dbReference>
<protein>
    <submittedName>
        <fullName evidence="1">Winged helix DNA-binding domain-containing protein</fullName>
    </submittedName>
</protein>
<dbReference type="Proteomes" id="UP000784435">
    <property type="component" value="Unassembled WGS sequence"/>
</dbReference>
<comment type="caution">
    <text evidence="1">The sequence shown here is derived from an EMBL/GenBank/DDBJ whole genome shotgun (WGS) entry which is preliminary data.</text>
</comment>